<name>A0ACD0NSJ5_9BASI</name>
<accession>A0ACD0NSJ5</accession>
<reference evidence="1 2" key="1">
    <citation type="journal article" date="2018" name="Mol. Biol. Evol.">
        <title>Broad Genomic Sampling Reveals a Smut Pathogenic Ancestry of the Fungal Clade Ustilaginomycotina.</title>
        <authorList>
            <person name="Kijpornyongpan T."/>
            <person name="Mondo S.J."/>
            <person name="Barry K."/>
            <person name="Sandor L."/>
            <person name="Lee J."/>
            <person name="Lipzen A."/>
            <person name="Pangilinan J."/>
            <person name="LaButti K."/>
            <person name="Hainaut M."/>
            <person name="Henrissat B."/>
            <person name="Grigoriev I.V."/>
            <person name="Spatafora J.W."/>
            <person name="Aime M.C."/>
        </authorList>
    </citation>
    <scope>NUCLEOTIDE SEQUENCE [LARGE SCALE GENOMIC DNA]</scope>
    <source>
        <strain evidence="1 2">SA 807</strain>
    </source>
</reference>
<evidence type="ECO:0000313" key="2">
    <source>
        <dbReference type="Proteomes" id="UP000245626"/>
    </source>
</evidence>
<keyword evidence="2" id="KW-1185">Reference proteome</keyword>
<evidence type="ECO:0000313" key="1">
    <source>
        <dbReference type="EMBL" id="PWN48813.1"/>
    </source>
</evidence>
<gene>
    <name evidence="1" type="ORF">IE53DRAFT_412061</name>
</gene>
<dbReference type="Proteomes" id="UP000245626">
    <property type="component" value="Unassembled WGS sequence"/>
</dbReference>
<sequence length="354" mass="40596">MPDVSHFEKSNRLEESLHESLSKERLPIVDISPYLDSESTQEEREVCSKSLDSACRRYGFFYVVGHGLPQEYLDSLLRLGHKFFELPDESKDAIRIFKSQDKVRGYQRIGENVTYGKRDLQEALDIYPEPEFPSEEPLNGSQLWPSEQDLPGFKSTMLEYSEKMKVVGKAFMRAMADALGHEEVFDELQADPYWVLRVIGYPPMKDKKSAEDGISCGAHTDYGCLTFLLADDTPGSLQVEAKDGSWIPVDPIPGGFIVNIGDIIDSLTVHTYKSTFHRVIHKGSRYRVSIPFFFEPSQHMTIRPLKGFVTPENEDKVKEFKYFDHLKRMIYNHFVTNDKPLPDKPNVNELTQRG</sequence>
<proteinExistence type="predicted"/>
<dbReference type="EMBL" id="KZ820139">
    <property type="protein sequence ID" value="PWN48813.1"/>
    <property type="molecule type" value="Genomic_DNA"/>
</dbReference>
<organism evidence="1 2">
    <name type="scientific">Violaceomyces palustris</name>
    <dbReference type="NCBI Taxonomy" id="1673888"/>
    <lineage>
        <taxon>Eukaryota</taxon>
        <taxon>Fungi</taxon>
        <taxon>Dikarya</taxon>
        <taxon>Basidiomycota</taxon>
        <taxon>Ustilaginomycotina</taxon>
        <taxon>Ustilaginomycetes</taxon>
        <taxon>Violaceomycetales</taxon>
        <taxon>Violaceomycetaceae</taxon>
        <taxon>Violaceomyces</taxon>
    </lineage>
</organism>
<protein>
    <submittedName>
        <fullName evidence="1">Clavaminate synthase-like protein</fullName>
    </submittedName>
</protein>